<comment type="caution">
    <text evidence="1">The sequence shown here is derived from an EMBL/GenBank/DDBJ whole genome shotgun (WGS) entry which is preliminary data.</text>
</comment>
<sequence length="642" mass="66681">VTVYIDGNAGIPQYLLGDEFNVILAATRDPGKYILIPNSAQGIPIAAVFLLTGTERIGWGEIYDLRQPEVPVPATGSALQVYDTHVSEGQFGGIDFLEQLDVQKTGTTAYVNVAPPVTGSFVVFDEGNLLGSALGLNVVGAQGQIVISGAYAHLMLTGTSGASVTGSITVYDEGVLLGQADAINVVGDEVQAVMSGTTAYFMHSGIYMAPVTGSIMIADEDALLGSVLGFNFDGDNVQVVVSGSWAHVMITGTAGGGGSGSVIIQDEGVLLGSADNLDFIGAGVETTVAGDIASITIPGVTGSQRTWGGWSIHYTFRTGTYDSGEMTFDSYSGTMVTTISCHGTDADGGSATARVQDMGATVGLRVMVWSEADPDTWWAGEVKGFSAINGNRILTVEYIKHNGGDQPFEESESVVLTAGFQPDPTGTVVVYEESTFLGNFKELRFIGAGVTALNSGSYAAISIPGGGGGGTGSSTFINLDDTPASYSGQSGTHVVVKSDESGLEFIQYAPGALIQYVFLTGTTDIGKTTASWEAMDEMIWTGTFSGGPVEIVFSAGVGYSVNQGDGLYRITIDGNEVGGVAYLRTPIASAGPAMHLQAMQVLSAGQHVIAGEWWDQSGGTLHNRAASQIEHRSIVIKEFASL</sequence>
<organism evidence="1">
    <name type="scientific">marine sediment metagenome</name>
    <dbReference type="NCBI Taxonomy" id="412755"/>
    <lineage>
        <taxon>unclassified sequences</taxon>
        <taxon>metagenomes</taxon>
        <taxon>ecological metagenomes</taxon>
    </lineage>
</organism>
<protein>
    <submittedName>
        <fullName evidence="1">Uncharacterized protein</fullName>
    </submittedName>
</protein>
<feature type="non-terminal residue" evidence="1">
    <location>
        <position position="1"/>
    </location>
</feature>
<accession>A0A0F9J4B4</accession>
<reference evidence="1" key="1">
    <citation type="journal article" date="2015" name="Nature">
        <title>Complex archaea that bridge the gap between prokaryotes and eukaryotes.</title>
        <authorList>
            <person name="Spang A."/>
            <person name="Saw J.H."/>
            <person name="Jorgensen S.L."/>
            <person name="Zaremba-Niedzwiedzka K."/>
            <person name="Martijn J."/>
            <person name="Lind A.E."/>
            <person name="van Eijk R."/>
            <person name="Schleper C."/>
            <person name="Guy L."/>
            <person name="Ettema T.J."/>
        </authorList>
    </citation>
    <scope>NUCLEOTIDE SEQUENCE</scope>
</reference>
<proteinExistence type="predicted"/>
<dbReference type="EMBL" id="LAZR01010873">
    <property type="protein sequence ID" value="KKM64579.1"/>
    <property type="molecule type" value="Genomic_DNA"/>
</dbReference>
<dbReference type="AlphaFoldDB" id="A0A0F9J4B4"/>
<name>A0A0F9J4B4_9ZZZZ</name>
<gene>
    <name evidence="1" type="ORF">LCGC14_1499940</name>
</gene>
<evidence type="ECO:0000313" key="1">
    <source>
        <dbReference type="EMBL" id="KKM64579.1"/>
    </source>
</evidence>